<evidence type="ECO:0000313" key="2">
    <source>
        <dbReference type="EMBL" id="TDT18709.1"/>
    </source>
</evidence>
<dbReference type="EMBL" id="SOAU01000001">
    <property type="protein sequence ID" value="TDT18709.1"/>
    <property type="molecule type" value="Genomic_DNA"/>
</dbReference>
<comment type="caution">
    <text evidence="2">The sequence shown here is derived from an EMBL/GenBank/DDBJ whole genome shotgun (WGS) entry which is preliminary data.</text>
</comment>
<dbReference type="InterPro" id="IPR029063">
    <property type="entry name" value="SAM-dependent_MTases_sf"/>
</dbReference>
<gene>
    <name evidence="2" type="ORF">BDK89_4340</name>
</gene>
<proteinExistence type="predicted"/>
<dbReference type="GO" id="GO:0032259">
    <property type="term" value="P:methylation"/>
    <property type="evidence" value="ECO:0007669"/>
    <property type="project" value="UniProtKB-KW"/>
</dbReference>
<dbReference type="GO" id="GO:0008757">
    <property type="term" value="F:S-adenosylmethionine-dependent methyltransferase activity"/>
    <property type="evidence" value="ECO:0007669"/>
    <property type="project" value="InterPro"/>
</dbReference>
<feature type="domain" description="Methyltransferase type 11" evidence="1">
    <location>
        <begin position="81"/>
        <end position="180"/>
    </location>
</feature>
<protein>
    <submittedName>
        <fullName evidence="2">Methyltransferase family protein</fullName>
    </submittedName>
</protein>
<dbReference type="Pfam" id="PF08241">
    <property type="entry name" value="Methyltransf_11"/>
    <property type="match status" value="1"/>
</dbReference>
<sequence length="280" mass="31151">MLWQNLVMRRSQLIPWKVAGRVSERMATGDDVVRTTGWVFNNETGQQLTLAEFVATGDDEVPAYLEQFGLRGPENQQKTVVEIGAGIGRMTCAFTREFGTVIAADLDAGFLERCYETVGRFGKVERLTTLEVADGRTLDLRPNVADLGFSYITLQHCNEDDALELSSEAVRVTKPGGKIALNYRAPAASDWFVVPLGAAVRGSFRIPKIGDWLSQRRFLARLSWQASRLHPDQVTGPLAPQLTDIEVWTHPKSKLKAYGASMKTFEGINPHHFWIIATVT</sequence>
<evidence type="ECO:0000313" key="3">
    <source>
        <dbReference type="Proteomes" id="UP000294558"/>
    </source>
</evidence>
<name>A0A4R7I6M4_9ACTN</name>
<reference evidence="2 3" key="1">
    <citation type="submission" date="2019-03" db="EMBL/GenBank/DDBJ databases">
        <title>Sequencing the genomes of 1000 actinobacteria strains.</title>
        <authorList>
            <person name="Klenk H.-P."/>
        </authorList>
    </citation>
    <scope>NUCLEOTIDE SEQUENCE [LARGE SCALE GENOMIC DNA]</scope>
    <source>
        <strain evidence="2 3">DSM 18936</strain>
    </source>
</reference>
<dbReference type="SUPFAM" id="SSF53335">
    <property type="entry name" value="S-adenosyl-L-methionine-dependent methyltransferases"/>
    <property type="match status" value="1"/>
</dbReference>
<dbReference type="AlphaFoldDB" id="A0A4R7I6M4"/>
<keyword evidence="2" id="KW-0489">Methyltransferase</keyword>
<dbReference type="Proteomes" id="UP000294558">
    <property type="component" value="Unassembled WGS sequence"/>
</dbReference>
<accession>A0A4R7I6M4</accession>
<dbReference type="Gene3D" id="3.40.50.150">
    <property type="entry name" value="Vaccinia Virus protein VP39"/>
    <property type="match status" value="1"/>
</dbReference>
<evidence type="ECO:0000259" key="1">
    <source>
        <dbReference type="Pfam" id="PF08241"/>
    </source>
</evidence>
<organism evidence="2 3">
    <name type="scientific">Ilumatobacter fluminis</name>
    <dbReference type="NCBI Taxonomy" id="467091"/>
    <lineage>
        <taxon>Bacteria</taxon>
        <taxon>Bacillati</taxon>
        <taxon>Actinomycetota</taxon>
        <taxon>Acidimicrobiia</taxon>
        <taxon>Acidimicrobiales</taxon>
        <taxon>Ilumatobacteraceae</taxon>
        <taxon>Ilumatobacter</taxon>
    </lineage>
</organism>
<keyword evidence="2" id="KW-0808">Transferase</keyword>
<dbReference type="InterPro" id="IPR013216">
    <property type="entry name" value="Methyltransf_11"/>
</dbReference>
<dbReference type="CDD" id="cd02440">
    <property type="entry name" value="AdoMet_MTases"/>
    <property type="match status" value="1"/>
</dbReference>
<keyword evidence="3" id="KW-1185">Reference proteome</keyword>